<sequence length="74" mass="8321">MAFVSIGQKYGFVSAGDVFRKRLADAHAETQKVRDELNKAEAEKLETARALFKDGVPLETLILRFNLTKDQIIP</sequence>
<dbReference type="EMBL" id="CP002158">
    <property type="protein sequence ID" value="ADL26897.1"/>
    <property type="molecule type" value="Genomic_DNA"/>
</dbReference>
<proteinExistence type="predicted"/>
<name>C9RK16_FIBSS</name>
<protein>
    <submittedName>
        <fullName evidence="2">Conserved domain protein</fullName>
    </submittedName>
</protein>
<dbReference type="AlphaFoldDB" id="C9RK16"/>
<reference evidence="2" key="3">
    <citation type="submission" date="2010-08" db="EMBL/GenBank/DDBJ databases">
        <authorList>
            <person name="Durkin A.S."/>
            <person name="Nelson K.E."/>
            <person name="Morrison M."/>
            <person name="Forsberg C.W."/>
            <person name="Wilson D.B."/>
            <person name="Russell J.B."/>
            <person name="Cann I.K.O."/>
            <person name="Mackie R.I."/>
            <person name="White B.A."/>
        </authorList>
    </citation>
    <scope>NUCLEOTIDE SEQUENCE</scope>
    <source>
        <strain evidence="2">S85</strain>
    </source>
</reference>
<dbReference type="eggNOG" id="COG3064">
    <property type="taxonomic scope" value="Bacteria"/>
</dbReference>
<dbReference type="OrthoDB" id="9969834at2"/>
<evidence type="ECO:0000313" key="1">
    <source>
        <dbReference type="EMBL" id="ACX75749.1"/>
    </source>
</evidence>
<keyword evidence="4" id="KW-1185">Reference proteome</keyword>
<reference evidence="1 4" key="1">
    <citation type="submission" date="2009-10" db="EMBL/GenBank/DDBJ databases">
        <title>Complete sequence of Fibrobacter succinogenes subsp. succinogenes S85.</title>
        <authorList>
            <consortium name="US DOE Joint Genome Institute"/>
            <person name="Lucas S."/>
            <person name="Copeland A."/>
            <person name="Lapidus A."/>
            <person name="Glavina del Rio T."/>
            <person name="Tice H."/>
            <person name="Bruce D."/>
            <person name="Goodwin L."/>
            <person name="Pitluck S."/>
            <person name="Chertkov O."/>
            <person name="Detter J.C."/>
            <person name="Han C."/>
            <person name="Tapia R."/>
            <person name="Larimer F."/>
            <person name="Land M."/>
            <person name="Hauser L."/>
            <person name="Kyrpides N."/>
            <person name="Mikhailova N."/>
            <person name="Weimer P.J."/>
            <person name="Stevenson D.M."/>
            <person name="Boyum J."/>
            <person name="Brumm P.I."/>
            <person name="Mead D."/>
        </authorList>
    </citation>
    <scope>NUCLEOTIDE SEQUENCE [LARGE SCALE GENOMIC DNA]</scope>
    <source>
        <strain evidence="4">ATCC 19169 / S85</strain>
        <strain evidence="1">S85</strain>
    </source>
</reference>
<dbReference type="HOGENOM" id="CLU_2682343_0_0_0"/>
<evidence type="ECO:0000313" key="2">
    <source>
        <dbReference type="EMBL" id="ADL26897.1"/>
    </source>
</evidence>
<organism evidence="2 3">
    <name type="scientific">Fibrobacter succinogenes (strain ATCC 19169 / S85)</name>
    <dbReference type="NCBI Taxonomy" id="59374"/>
    <lineage>
        <taxon>Bacteria</taxon>
        <taxon>Pseudomonadati</taxon>
        <taxon>Fibrobacterota</taxon>
        <taxon>Fibrobacteria</taxon>
        <taxon>Fibrobacterales</taxon>
        <taxon>Fibrobacteraceae</taxon>
        <taxon>Fibrobacter</taxon>
    </lineage>
</organism>
<dbReference type="RefSeq" id="WP_014546809.1">
    <property type="nucleotide sequence ID" value="NC_013410.1"/>
</dbReference>
<dbReference type="KEGG" id="fsu:Fisuc_2163"/>
<dbReference type="KEGG" id="fsc:FSU_2699"/>
<reference evidence="3" key="2">
    <citation type="submission" date="2010-08" db="EMBL/GenBank/DDBJ databases">
        <title>Complete sequence of Fibrobacter succinogenes subsp. succinogenes S85.</title>
        <authorList>
            <person name="Durkin A.S."/>
            <person name="Nelson K.E."/>
            <person name="Morrison M."/>
            <person name="Forsberg C.W."/>
            <person name="Wilson D.B."/>
            <person name="Russell J.B."/>
            <person name="Cann I.K.O."/>
            <person name="Mackie R.I."/>
            <person name="White B.A."/>
        </authorList>
    </citation>
    <scope>NUCLEOTIDE SEQUENCE [LARGE SCALE GENOMIC DNA]</scope>
    <source>
        <strain evidence="3">ATCC 19169 / S85</strain>
    </source>
</reference>
<accession>C9RK16</accession>
<dbReference type="EMBL" id="CP001792">
    <property type="protein sequence ID" value="ACX75749.1"/>
    <property type="molecule type" value="Genomic_DNA"/>
</dbReference>
<dbReference type="Proteomes" id="UP000000517">
    <property type="component" value="Chromosome"/>
</dbReference>
<evidence type="ECO:0000313" key="3">
    <source>
        <dbReference type="Proteomes" id="UP000000517"/>
    </source>
</evidence>
<gene>
    <name evidence="1" type="ordered locus">Fisuc_2163</name>
    <name evidence="2" type="ordered locus">FSU_2699</name>
</gene>
<evidence type="ECO:0000313" key="4">
    <source>
        <dbReference type="Proteomes" id="UP000001497"/>
    </source>
</evidence>
<dbReference type="Proteomes" id="UP000001497">
    <property type="component" value="Chromosome"/>
</dbReference>